<dbReference type="GO" id="GO:0003723">
    <property type="term" value="F:RNA binding"/>
    <property type="evidence" value="ECO:0007669"/>
    <property type="project" value="TreeGrafter"/>
</dbReference>
<dbReference type="InterPro" id="IPR043136">
    <property type="entry name" value="B30.2/SPRY_sf"/>
</dbReference>
<feature type="compositionally biased region" description="Basic and acidic residues" evidence="1">
    <location>
        <begin position="321"/>
        <end position="349"/>
    </location>
</feature>
<dbReference type="EMBL" id="CAMXCT020006801">
    <property type="protein sequence ID" value="CAL1173694.1"/>
    <property type="molecule type" value="Genomic_DNA"/>
</dbReference>
<dbReference type="OrthoDB" id="441912at2759"/>
<dbReference type="PROSITE" id="PS50188">
    <property type="entry name" value="B302_SPRY"/>
    <property type="match status" value="1"/>
</dbReference>
<evidence type="ECO:0000256" key="1">
    <source>
        <dbReference type="SAM" id="MobiDB-lite"/>
    </source>
</evidence>
<evidence type="ECO:0000313" key="5">
    <source>
        <dbReference type="EMBL" id="CAL4807631.1"/>
    </source>
</evidence>
<feature type="region of interest" description="Disordered" evidence="1">
    <location>
        <begin position="319"/>
        <end position="390"/>
    </location>
</feature>
<accession>A0A9P1M5S1</accession>
<evidence type="ECO:0000313" key="3">
    <source>
        <dbReference type="EMBL" id="CAI4020319.1"/>
    </source>
</evidence>
<gene>
    <name evidence="3" type="ORF">C1SCF055_LOCUS44742</name>
</gene>
<dbReference type="EMBL" id="CAMXCT010006801">
    <property type="protein sequence ID" value="CAI4020319.1"/>
    <property type="molecule type" value="Genomic_DNA"/>
</dbReference>
<dbReference type="PANTHER" id="PTHR12381:SF56">
    <property type="entry name" value="B30.2_SPRY DOMAIN-CONTAINING PROTEIN-RELATED"/>
    <property type="match status" value="1"/>
</dbReference>
<dbReference type="GO" id="GO:0005634">
    <property type="term" value="C:nucleus"/>
    <property type="evidence" value="ECO:0007669"/>
    <property type="project" value="TreeGrafter"/>
</dbReference>
<feature type="domain" description="B30.2/SPRY" evidence="2">
    <location>
        <begin position="1"/>
        <end position="135"/>
    </location>
</feature>
<comment type="caution">
    <text evidence="3">The sequence shown here is derived from an EMBL/GenBank/DDBJ whole genome shotgun (WGS) entry which is preliminary data.</text>
</comment>
<reference evidence="4" key="2">
    <citation type="submission" date="2024-04" db="EMBL/GenBank/DDBJ databases">
        <authorList>
            <person name="Chen Y."/>
            <person name="Shah S."/>
            <person name="Dougan E. K."/>
            <person name="Thang M."/>
            <person name="Chan C."/>
        </authorList>
    </citation>
    <scope>NUCLEOTIDE SEQUENCE [LARGE SCALE GENOMIC DNA]</scope>
</reference>
<evidence type="ECO:0000259" key="2">
    <source>
        <dbReference type="PROSITE" id="PS50188"/>
    </source>
</evidence>
<name>A0A9P1M5S1_9DINO</name>
<dbReference type="EMBL" id="CAMXCT030006801">
    <property type="protein sequence ID" value="CAL4807631.1"/>
    <property type="molecule type" value="Genomic_DNA"/>
</dbReference>
<keyword evidence="6" id="KW-1185">Reference proteome</keyword>
<dbReference type="Gene3D" id="2.60.120.920">
    <property type="match status" value="1"/>
</dbReference>
<reference evidence="3" key="1">
    <citation type="submission" date="2022-10" db="EMBL/GenBank/DDBJ databases">
        <authorList>
            <person name="Chen Y."/>
            <person name="Dougan E. K."/>
            <person name="Chan C."/>
            <person name="Rhodes N."/>
            <person name="Thang M."/>
        </authorList>
    </citation>
    <scope>NUCLEOTIDE SEQUENCE</scope>
</reference>
<protein>
    <submittedName>
        <fullName evidence="5">B30.2/SPRY domain-containing protein</fullName>
    </submittedName>
</protein>
<dbReference type="GO" id="GO:0000380">
    <property type="term" value="P:alternative mRNA splicing, via spliceosome"/>
    <property type="evidence" value="ECO:0007669"/>
    <property type="project" value="TreeGrafter"/>
</dbReference>
<organism evidence="3">
    <name type="scientific">Cladocopium goreaui</name>
    <dbReference type="NCBI Taxonomy" id="2562237"/>
    <lineage>
        <taxon>Eukaryota</taxon>
        <taxon>Sar</taxon>
        <taxon>Alveolata</taxon>
        <taxon>Dinophyceae</taxon>
        <taxon>Suessiales</taxon>
        <taxon>Symbiodiniaceae</taxon>
        <taxon>Cladocopium</taxon>
    </lineage>
</organism>
<dbReference type="Proteomes" id="UP001152797">
    <property type="component" value="Unassembled WGS sequence"/>
</dbReference>
<proteinExistence type="predicted"/>
<evidence type="ECO:0000313" key="4">
    <source>
        <dbReference type="EMBL" id="CAL1173694.1"/>
    </source>
</evidence>
<dbReference type="PANTHER" id="PTHR12381">
    <property type="entry name" value="HETEROGENEOUS NUCLEAR RIBONUCLEOPROTEIN U FAMILY MEMBER"/>
    <property type="match status" value="1"/>
</dbReference>
<feature type="compositionally biased region" description="Basic and acidic residues" evidence="1">
    <location>
        <begin position="361"/>
        <end position="372"/>
    </location>
</feature>
<evidence type="ECO:0000313" key="6">
    <source>
        <dbReference type="Proteomes" id="UP001152797"/>
    </source>
</evidence>
<feature type="compositionally biased region" description="Acidic residues" evidence="1">
    <location>
        <begin position="350"/>
        <end position="360"/>
    </location>
</feature>
<dbReference type="InterPro" id="IPR001870">
    <property type="entry name" value="B30.2/SPRY"/>
</dbReference>
<sequence length="663" mass="75654">YFFELKILESLSPAEAAQGRGPQPRQVLRLGFSTASSPLLLTDSEESAYFEADGFFVTGKTRLKKSHPISRENVIGILLNLDASSPLANTMSMFRDGIRVSDPQPLPENLKGKALFPHVTFRHISLQLNMGPSPLKALPFQCRMLQSAAKADVEVSPDPSLAGKFEVLVPVGIPDEGTFDWLDGFLQKNPHYVELSDRKIQDWAARSGMPKPKVAGACNDKPSFTYNVPSMDDGSLQRVMKSITPMVPRNYLVMEVKSNLVKEERMETLKRFNTPNFKKVALVVMGEPDIQFKQKSYTALLVEKQARLDTEWKAKKAAAKRQKELQEMRRKADEQRKKKLEEAKKKEEGETKDEETEMKEEEVKKEEVKQEKDEDDGLGDEPPKAQLTDAEKKKVFRGAVNDLAPTTLSKFLHQFTLPEKAEGFDEVKFLWDAAPKCKEYLRKWVLEAKRTTLIEHLQPAPEFTSKFMAWQKQQLEWQQKHQWQHLESVELDTILQNFWKAKPKTDEAKALEVNASLDIFSVEDVNDIHEGEPLFAHFEAADWALLQLRYELYLLQDAFKKDVNDPDRSAIPEPHLSFYYQRYFKKQLSPGIFSLKNNTELLQMIKDVVILSGEPPVLTSQLGAESLESPDIFVTSTEGWLKHVVVRGRADVKRDDVILSFLS</sequence>
<feature type="non-terminal residue" evidence="3">
    <location>
        <position position="663"/>
    </location>
</feature>
<dbReference type="AlphaFoldDB" id="A0A9P1M5S1"/>